<organism evidence="2 3">
    <name type="scientific">Streptomyces daqingensis</name>
    <dbReference type="NCBI Taxonomy" id="1472640"/>
    <lineage>
        <taxon>Bacteria</taxon>
        <taxon>Bacillati</taxon>
        <taxon>Actinomycetota</taxon>
        <taxon>Actinomycetes</taxon>
        <taxon>Kitasatosporales</taxon>
        <taxon>Streptomycetaceae</taxon>
        <taxon>Streptomyces</taxon>
    </lineage>
</organism>
<protein>
    <submittedName>
        <fullName evidence="2">DUF1990 domain-containing protein</fullName>
    </submittedName>
</protein>
<dbReference type="RefSeq" id="WP_189038806.1">
    <property type="nucleotide sequence ID" value="NZ_BMMP01000014.1"/>
</dbReference>
<reference evidence="3" key="1">
    <citation type="journal article" date="2019" name="Int. J. Syst. Evol. Microbiol.">
        <title>The Global Catalogue of Microorganisms (GCM) 10K type strain sequencing project: providing services to taxonomists for standard genome sequencing and annotation.</title>
        <authorList>
            <consortium name="The Broad Institute Genomics Platform"/>
            <consortium name="The Broad Institute Genome Sequencing Center for Infectious Disease"/>
            <person name="Wu L."/>
            <person name="Ma J."/>
        </authorList>
    </citation>
    <scope>NUCLEOTIDE SEQUENCE [LARGE SCALE GENOMIC DNA]</scope>
    <source>
        <strain evidence="3">CGMCC 4.7178</strain>
    </source>
</reference>
<dbReference type="Proteomes" id="UP000631535">
    <property type="component" value="Unassembled WGS sequence"/>
</dbReference>
<gene>
    <name evidence="2" type="ORF">GCM10012287_42740</name>
</gene>
<evidence type="ECO:0000313" key="3">
    <source>
        <dbReference type="Proteomes" id="UP000631535"/>
    </source>
</evidence>
<dbReference type="InterPro" id="IPR018960">
    <property type="entry name" value="DUF1990"/>
</dbReference>
<sequence>MTGARLNYPAAGATRHGPQEWPDGYRRLRVRTRLGHGQADFEAAAEALSTWRLHREAGVRFGTEALRASPGVDVVVGLGVGALRLHAPCRVVWTVAEKRSAGWAYGTLPGHPVRGEEAFVVSRDAGGTVWLEVRAFSRPVSWFTVAAGPLLPVFQRWYARRCGTVLRRLVARSRDGAASGTGTGPAERR</sequence>
<proteinExistence type="predicted"/>
<comment type="caution">
    <text evidence="2">The sequence shown here is derived from an EMBL/GenBank/DDBJ whole genome shotgun (WGS) entry which is preliminary data.</text>
</comment>
<feature type="domain" description="DUF1990" evidence="1">
    <location>
        <begin position="7"/>
        <end position="163"/>
    </location>
</feature>
<evidence type="ECO:0000259" key="1">
    <source>
        <dbReference type="Pfam" id="PF09348"/>
    </source>
</evidence>
<dbReference type="Pfam" id="PF09348">
    <property type="entry name" value="DUF1990"/>
    <property type="match status" value="1"/>
</dbReference>
<accession>A0ABQ2MQ64</accession>
<dbReference type="PIRSF" id="PIRSF010260">
    <property type="entry name" value="UCP010260"/>
    <property type="match status" value="1"/>
</dbReference>
<name>A0ABQ2MQ64_9ACTN</name>
<dbReference type="EMBL" id="BMMP01000014">
    <property type="protein sequence ID" value="GGO54245.1"/>
    <property type="molecule type" value="Genomic_DNA"/>
</dbReference>
<dbReference type="PANTHER" id="PTHR34202:SF1">
    <property type="entry name" value="UPF0548 PROTEIN"/>
    <property type="match status" value="1"/>
</dbReference>
<dbReference type="PANTHER" id="PTHR34202">
    <property type="entry name" value="UPF0548 PROTEIN"/>
    <property type="match status" value="1"/>
</dbReference>
<dbReference type="InterPro" id="IPR014457">
    <property type="entry name" value="UCP010260"/>
</dbReference>
<keyword evidence="3" id="KW-1185">Reference proteome</keyword>
<evidence type="ECO:0000313" key="2">
    <source>
        <dbReference type="EMBL" id="GGO54245.1"/>
    </source>
</evidence>